<dbReference type="Proteomes" id="UP000263268">
    <property type="component" value="Unassembled WGS sequence"/>
</dbReference>
<feature type="non-terminal residue" evidence="4">
    <location>
        <position position="146"/>
    </location>
</feature>
<keyword evidence="2 3" id="KW-0479">Metal-binding</keyword>
<gene>
    <name evidence="4" type="ORF">DHV22_09730</name>
</gene>
<comment type="similarity">
    <text evidence="1">Belongs to the DinB family.</text>
</comment>
<name>A0A3D6BRH0_9FLAO</name>
<dbReference type="InterPro" id="IPR034660">
    <property type="entry name" value="DinB/YfiT-like"/>
</dbReference>
<evidence type="ECO:0000313" key="5">
    <source>
        <dbReference type="Proteomes" id="UP000263268"/>
    </source>
</evidence>
<evidence type="ECO:0000256" key="3">
    <source>
        <dbReference type="PIRSR" id="PIRSR607837-1"/>
    </source>
</evidence>
<feature type="binding site" evidence="3">
    <location>
        <position position="121"/>
    </location>
    <ligand>
        <name>a divalent metal cation</name>
        <dbReference type="ChEBI" id="CHEBI:60240"/>
    </ligand>
</feature>
<feature type="binding site" evidence="3">
    <location>
        <position position="117"/>
    </location>
    <ligand>
        <name>a divalent metal cation</name>
        <dbReference type="ChEBI" id="CHEBI:60240"/>
    </ligand>
</feature>
<dbReference type="GO" id="GO:0046872">
    <property type="term" value="F:metal ion binding"/>
    <property type="evidence" value="ECO:0007669"/>
    <property type="project" value="UniProtKB-KW"/>
</dbReference>
<dbReference type="PANTHER" id="PTHR37302:SF3">
    <property type="entry name" value="DAMAGE-INDUCIBLE PROTEIN DINB"/>
    <property type="match status" value="1"/>
</dbReference>
<evidence type="ECO:0000256" key="1">
    <source>
        <dbReference type="ARBA" id="ARBA00008635"/>
    </source>
</evidence>
<evidence type="ECO:0000256" key="2">
    <source>
        <dbReference type="ARBA" id="ARBA00022723"/>
    </source>
</evidence>
<dbReference type="Gene3D" id="1.20.120.450">
    <property type="entry name" value="dinb family like domain"/>
    <property type="match status" value="1"/>
</dbReference>
<feature type="binding site" evidence="3">
    <location>
        <position position="40"/>
    </location>
    <ligand>
        <name>a divalent metal cation</name>
        <dbReference type="ChEBI" id="CHEBI:60240"/>
    </ligand>
</feature>
<protein>
    <submittedName>
        <fullName evidence="4">Damage-inducible protein DinB</fullName>
    </submittedName>
</protein>
<organism evidence="4 5">
    <name type="scientific">Xanthomarina gelatinilytica</name>
    <dbReference type="NCBI Taxonomy" id="1137281"/>
    <lineage>
        <taxon>Bacteria</taxon>
        <taxon>Pseudomonadati</taxon>
        <taxon>Bacteroidota</taxon>
        <taxon>Flavobacteriia</taxon>
        <taxon>Flavobacteriales</taxon>
        <taxon>Flavobacteriaceae</taxon>
        <taxon>Xanthomarina</taxon>
    </lineage>
</organism>
<accession>A0A3D6BRH0</accession>
<dbReference type="EMBL" id="DPRK01000154">
    <property type="protein sequence ID" value="HCY81846.1"/>
    <property type="molecule type" value="Genomic_DNA"/>
</dbReference>
<evidence type="ECO:0000313" key="4">
    <source>
        <dbReference type="EMBL" id="HCY81846.1"/>
    </source>
</evidence>
<dbReference type="AlphaFoldDB" id="A0A3D6BRH0"/>
<dbReference type="Pfam" id="PF05163">
    <property type="entry name" value="DinB"/>
    <property type="match status" value="1"/>
</dbReference>
<dbReference type="PANTHER" id="PTHR37302">
    <property type="entry name" value="SLR1116 PROTEIN"/>
    <property type="match status" value="1"/>
</dbReference>
<comment type="caution">
    <text evidence="4">The sequence shown here is derived from an EMBL/GenBank/DDBJ whole genome shotgun (WGS) entry which is preliminary data.</text>
</comment>
<sequence length="146" mass="17421">MKDFFKDIFEYHNHFNQKLINQLMAYENKLPVRTISLISHSINAHQIWNARIIKKKQLGVHQVHLLKECKLIDNENYLETLKILDTRKLEERVTYKNSNGTEFSNSIQQILFHVANHFSHHKGQIVSDLRQNGMDPIVTDYIFYKR</sequence>
<dbReference type="SUPFAM" id="SSF109854">
    <property type="entry name" value="DinB/YfiT-like putative metalloenzymes"/>
    <property type="match status" value="1"/>
</dbReference>
<reference evidence="4 5" key="1">
    <citation type="journal article" date="2018" name="Nat. Biotechnol.">
        <title>A standardized bacterial taxonomy based on genome phylogeny substantially revises the tree of life.</title>
        <authorList>
            <person name="Parks D.H."/>
            <person name="Chuvochina M."/>
            <person name="Waite D.W."/>
            <person name="Rinke C."/>
            <person name="Skarshewski A."/>
            <person name="Chaumeil P.A."/>
            <person name="Hugenholtz P."/>
        </authorList>
    </citation>
    <scope>NUCLEOTIDE SEQUENCE [LARGE SCALE GENOMIC DNA]</scope>
    <source>
        <strain evidence="4">UBA10227</strain>
    </source>
</reference>
<dbReference type="InterPro" id="IPR007837">
    <property type="entry name" value="DinB"/>
</dbReference>
<proteinExistence type="inferred from homology"/>